<evidence type="ECO:0000256" key="1">
    <source>
        <dbReference type="ARBA" id="ARBA00004123"/>
    </source>
</evidence>
<dbReference type="GO" id="GO:0031490">
    <property type="term" value="F:chromatin DNA binding"/>
    <property type="evidence" value="ECO:0007669"/>
    <property type="project" value="InterPro"/>
</dbReference>
<proteinExistence type="predicted"/>
<feature type="compositionally biased region" description="Low complexity" evidence="5">
    <location>
        <begin position="226"/>
        <end position="243"/>
    </location>
</feature>
<name>A0A453D2S5_AEGTS</name>
<dbReference type="InterPro" id="IPR036529">
    <property type="entry name" value="KIX_dom_sf"/>
</dbReference>
<dbReference type="GO" id="GO:0005634">
    <property type="term" value="C:nucleus"/>
    <property type="evidence" value="ECO:0007669"/>
    <property type="project" value="UniProtKB-SubCell"/>
</dbReference>
<feature type="compositionally biased region" description="Pro residues" evidence="5">
    <location>
        <begin position="15"/>
        <end position="28"/>
    </location>
</feature>
<evidence type="ECO:0000256" key="4">
    <source>
        <dbReference type="ARBA" id="ARBA00023242"/>
    </source>
</evidence>
<reference evidence="8" key="3">
    <citation type="journal article" date="2017" name="Nature">
        <title>Genome sequence of the progenitor of the wheat D genome Aegilops tauschii.</title>
        <authorList>
            <person name="Luo M.C."/>
            <person name="Gu Y.Q."/>
            <person name="Puiu D."/>
            <person name="Wang H."/>
            <person name="Twardziok S.O."/>
            <person name="Deal K.R."/>
            <person name="Huo N."/>
            <person name="Zhu T."/>
            <person name="Wang L."/>
            <person name="Wang Y."/>
            <person name="McGuire P.E."/>
            <person name="Liu S."/>
            <person name="Long H."/>
            <person name="Ramasamy R.K."/>
            <person name="Rodriguez J.C."/>
            <person name="Van S.L."/>
            <person name="Yuan L."/>
            <person name="Wang Z."/>
            <person name="Xia Z."/>
            <person name="Xiao L."/>
            <person name="Anderson O.D."/>
            <person name="Ouyang S."/>
            <person name="Liang Y."/>
            <person name="Zimin A.V."/>
            <person name="Pertea G."/>
            <person name="Qi P."/>
            <person name="Bennetzen J.L."/>
            <person name="Dai X."/>
            <person name="Dawson M.W."/>
            <person name="Muller H.G."/>
            <person name="Kugler K."/>
            <person name="Rivarola-Duarte L."/>
            <person name="Spannagl M."/>
            <person name="Mayer K.F.X."/>
            <person name="Lu F.H."/>
            <person name="Bevan M.W."/>
            <person name="Leroy P."/>
            <person name="Li P."/>
            <person name="You F.M."/>
            <person name="Sun Q."/>
            <person name="Liu Z."/>
            <person name="Lyons E."/>
            <person name="Wicker T."/>
            <person name="Salzberg S.L."/>
            <person name="Devos K.M."/>
            <person name="Dvorak J."/>
        </authorList>
    </citation>
    <scope>NUCLEOTIDE SEQUENCE [LARGE SCALE GENOMIC DNA]</scope>
    <source>
        <strain evidence="8">cv. AL8/78</strain>
    </source>
</reference>
<keyword evidence="3" id="KW-0804">Transcription</keyword>
<dbReference type="Gene3D" id="1.10.246.20">
    <property type="entry name" value="Coactivator CBP, KIX domain"/>
    <property type="match status" value="1"/>
</dbReference>
<dbReference type="InterPro" id="IPR048386">
    <property type="entry name" value="Med15_C"/>
</dbReference>
<sequence length="909" mass="98901">SAEERERPRSQAPHGPLPRTPADSPLPPPRRRGTPMASTGGGTGGGRHWLEDEAPDLRSRIRQTLTSKLARYYQPRYAPDSQEAQRFVANFEEVAFRGTNSKEDYMRNISSKLLIMEKKTSGLLERRMQSRSQLRLANAAQALQGGNPSVRPEAGMMATPGPTSQPMTPQTSGLVPNQQMVYPRNKNLQTEVEQKHPGVMKILDQRPKFQPKEITTVGPGVSLWQMQSGASQSQSQHASRQAQTTNYVGCSPPSVSKPAGGPNSLQNHLLGQNGSSVGRQQPQLTSMNQRSSRANQQEMGMQKYQMLGAQQTDISKMQPSQLGGWNNQKDTRKTNLLQSSVKASEREPMTPPLQQIAGAQQSTLLCQSSQNTAMMGSAREYDLIEGMFSQIKSWKDAYFSQFVELERRVVIPTLTEEQFLSLPAAKANEYKRKAYAKRSIRKILNFLLLEKSDVNEGLKLDFPKYKEDVQKLVAYIERGKAHNAEMNTGYQLPNCREQPQVINLPGNASSTSGGKSRQQKQPADTSILQSRQTYMARTPPPREQSNGNHFSSSMLESLTPSPVANPVIAPASRCDPLIPMDVDSISAFLLHGNSAAPAPKANGSNQVTPTKPTLPASPRQADIAAGQAEVQAGAGDRTSVTEKPIDRLMAAIRSSSPAALRSSANSIWSVLSMSDTIPHGQIGTVLDGTSSQQQRGGSNTARKMKRVFNDTAAHSESLPLGSMDGSCMTFECDASDSGSSSEQNIKRPKTQNVNDALLKEIKSINDTLIDTVVSISMDGIAPYDGGTTIKLSYSAVSLSPTVKSLFATSEMSLVLPVKLFVPADYPSSSPVPINDEGDEVPRRNSTTISASVDVAFRHALRGLLEPWSIEAVARAWDACVRKAVTQFAHRLGGGTVNSIFGGWERCTAA</sequence>
<evidence type="ECO:0000256" key="5">
    <source>
        <dbReference type="SAM" id="MobiDB-lite"/>
    </source>
</evidence>
<dbReference type="InterPro" id="IPR036546">
    <property type="entry name" value="MED15_KIX"/>
</dbReference>
<reference evidence="8" key="4">
    <citation type="submission" date="2019-03" db="UniProtKB">
        <authorList>
            <consortium name="EnsemblPlants"/>
        </authorList>
    </citation>
    <scope>IDENTIFICATION</scope>
</reference>
<keyword evidence="9" id="KW-1185">Reference proteome</keyword>
<organism evidence="8 9">
    <name type="scientific">Aegilops tauschii subsp. strangulata</name>
    <name type="common">Goatgrass</name>
    <dbReference type="NCBI Taxonomy" id="200361"/>
    <lineage>
        <taxon>Eukaryota</taxon>
        <taxon>Viridiplantae</taxon>
        <taxon>Streptophyta</taxon>
        <taxon>Embryophyta</taxon>
        <taxon>Tracheophyta</taxon>
        <taxon>Spermatophyta</taxon>
        <taxon>Magnoliopsida</taxon>
        <taxon>Liliopsida</taxon>
        <taxon>Poales</taxon>
        <taxon>Poaceae</taxon>
        <taxon>BOP clade</taxon>
        <taxon>Pooideae</taxon>
        <taxon>Triticodae</taxon>
        <taxon>Triticeae</taxon>
        <taxon>Triticinae</taxon>
        <taxon>Aegilops</taxon>
    </lineage>
</organism>
<evidence type="ECO:0000259" key="7">
    <source>
        <dbReference type="Pfam" id="PF21539"/>
    </source>
</evidence>
<evidence type="ECO:0000259" key="6">
    <source>
        <dbReference type="Pfam" id="PF16987"/>
    </source>
</evidence>
<reference evidence="8" key="5">
    <citation type="journal article" date="2021" name="G3 (Bethesda)">
        <title>Aegilops tauschii genome assembly Aet v5.0 features greater sequence contiguity and improved annotation.</title>
        <authorList>
            <person name="Wang L."/>
            <person name="Zhu T."/>
            <person name="Rodriguez J.C."/>
            <person name="Deal K.R."/>
            <person name="Dubcovsky J."/>
            <person name="McGuire P.E."/>
            <person name="Lux T."/>
            <person name="Spannagl M."/>
            <person name="Mayer K.F.X."/>
            <person name="Baldrich P."/>
            <person name="Meyers B.C."/>
            <person name="Huo N."/>
            <person name="Gu Y.Q."/>
            <person name="Zhou H."/>
            <person name="Devos K.M."/>
            <person name="Bennetzen J.L."/>
            <person name="Unver T."/>
            <person name="Budak H."/>
            <person name="Gulick P.J."/>
            <person name="Galiba G."/>
            <person name="Kalapos B."/>
            <person name="Nelson D.R."/>
            <person name="Li P."/>
            <person name="You F.M."/>
            <person name="Luo M.C."/>
            <person name="Dvorak J."/>
        </authorList>
    </citation>
    <scope>NUCLEOTIDE SEQUENCE [LARGE SCALE GENOMIC DNA]</scope>
    <source>
        <strain evidence="8">cv. AL8/78</strain>
    </source>
</reference>
<feature type="compositionally biased region" description="Polar residues" evidence="5">
    <location>
        <begin position="506"/>
        <end position="535"/>
    </location>
</feature>
<dbReference type="AlphaFoldDB" id="A0A453D2S5"/>
<evidence type="ECO:0000313" key="8">
    <source>
        <dbReference type="EnsemblPlants" id="AET2Gv21067000.1"/>
    </source>
</evidence>
<dbReference type="PANTHER" id="PTHR33137:SF29">
    <property type="entry name" value="MEDIATOR COMPLEX SUBUNIT 15 KIX DOMAIN-CONTAINING PROTEIN"/>
    <property type="match status" value="1"/>
</dbReference>
<dbReference type="Proteomes" id="UP000015105">
    <property type="component" value="Chromosome 2D"/>
</dbReference>
<dbReference type="Pfam" id="PF21539">
    <property type="entry name" value="Med15_C"/>
    <property type="match status" value="1"/>
</dbReference>
<dbReference type="PANTHER" id="PTHR33137">
    <property type="entry name" value="MEDIATOR OF RNA POLYMERASE II TRANSCRIPTION SUBUNIT 15A-RELATED"/>
    <property type="match status" value="1"/>
</dbReference>
<accession>A0A453D2S5</accession>
<dbReference type="Gramene" id="AET2Gv21067000.1">
    <property type="protein sequence ID" value="AET2Gv21067000.1"/>
    <property type="gene ID" value="AET2Gv21067000"/>
</dbReference>
<comment type="subcellular location">
    <subcellularLocation>
        <location evidence="1">Nucleus</location>
    </subcellularLocation>
</comment>
<feature type="region of interest" description="Disordered" evidence="5">
    <location>
        <begin position="226"/>
        <end position="297"/>
    </location>
</feature>
<feature type="region of interest" description="Disordered" evidence="5">
    <location>
        <begin position="597"/>
        <end position="617"/>
    </location>
</feature>
<feature type="domain" description="ARC105/Med15 mediator subunit C-terminal" evidence="7">
    <location>
        <begin position="806"/>
        <end position="882"/>
    </location>
</feature>
<feature type="region of interest" description="Disordered" evidence="5">
    <location>
        <begin position="500"/>
        <end position="558"/>
    </location>
</feature>
<dbReference type="STRING" id="200361.A0A453D2S5"/>
<reference evidence="9" key="1">
    <citation type="journal article" date="2014" name="Science">
        <title>Ancient hybridizations among the ancestral genomes of bread wheat.</title>
        <authorList>
            <consortium name="International Wheat Genome Sequencing Consortium,"/>
            <person name="Marcussen T."/>
            <person name="Sandve S.R."/>
            <person name="Heier L."/>
            <person name="Spannagl M."/>
            <person name="Pfeifer M."/>
            <person name="Jakobsen K.S."/>
            <person name="Wulff B.B."/>
            <person name="Steuernagel B."/>
            <person name="Mayer K.F."/>
            <person name="Olsen O.A."/>
        </authorList>
    </citation>
    <scope>NUCLEOTIDE SEQUENCE [LARGE SCALE GENOMIC DNA]</scope>
    <source>
        <strain evidence="9">cv. AL8/78</strain>
    </source>
</reference>
<dbReference type="InterPro" id="IPR044661">
    <property type="entry name" value="MED15a/b/c-like"/>
</dbReference>
<evidence type="ECO:0000256" key="2">
    <source>
        <dbReference type="ARBA" id="ARBA00023015"/>
    </source>
</evidence>
<feature type="compositionally biased region" description="Polar residues" evidence="5">
    <location>
        <begin position="602"/>
        <end position="611"/>
    </location>
</feature>
<dbReference type="Pfam" id="PF16987">
    <property type="entry name" value="KIX_2"/>
    <property type="match status" value="1"/>
</dbReference>
<feature type="compositionally biased region" description="Polar residues" evidence="5">
    <location>
        <begin position="543"/>
        <end position="558"/>
    </location>
</feature>
<dbReference type="GO" id="GO:0003713">
    <property type="term" value="F:transcription coactivator activity"/>
    <property type="evidence" value="ECO:0007669"/>
    <property type="project" value="InterPro"/>
</dbReference>
<feature type="region of interest" description="Disordered" evidence="5">
    <location>
        <begin position="1"/>
        <end position="54"/>
    </location>
</feature>
<keyword evidence="4" id="KW-0539">Nucleus</keyword>
<keyword evidence="2" id="KW-0805">Transcription regulation</keyword>
<feature type="domain" description="Mediator complex subunit 15 KIX" evidence="6">
    <location>
        <begin position="47"/>
        <end position="120"/>
    </location>
</feature>
<reference evidence="9" key="2">
    <citation type="journal article" date="2017" name="Nat. Plants">
        <title>The Aegilops tauschii genome reveals multiple impacts of transposons.</title>
        <authorList>
            <person name="Zhao G."/>
            <person name="Zou C."/>
            <person name="Li K."/>
            <person name="Wang K."/>
            <person name="Li T."/>
            <person name="Gao L."/>
            <person name="Zhang X."/>
            <person name="Wang H."/>
            <person name="Yang Z."/>
            <person name="Liu X."/>
            <person name="Jiang W."/>
            <person name="Mao L."/>
            <person name="Kong X."/>
            <person name="Jiao Y."/>
            <person name="Jia J."/>
        </authorList>
    </citation>
    <scope>NUCLEOTIDE SEQUENCE [LARGE SCALE GENOMIC DNA]</scope>
    <source>
        <strain evidence="9">cv. AL8/78</strain>
    </source>
</reference>
<evidence type="ECO:0000313" key="9">
    <source>
        <dbReference type="Proteomes" id="UP000015105"/>
    </source>
</evidence>
<evidence type="ECO:0000256" key="3">
    <source>
        <dbReference type="ARBA" id="ARBA00023163"/>
    </source>
</evidence>
<protein>
    <submittedName>
        <fullName evidence="8">Uncharacterized protein</fullName>
    </submittedName>
</protein>
<feature type="compositionally biased region" description="Polar residues" evidence="5">
    <location>
        <begin position="263"/>
        <end position="297"/>
    </location>
</feature>
<dbReference type="EnsemblPlants" id="AET2Gv21067000.1">
    <property type="protein sequence ID" value="AET2Gv21067000.1"/>
    <property type="gene ID" value="AET2Gv21067000"/>
</dbReference>